<comment type="pathway">
    <text evidence="1">Cofactor biosynthesis; ubiquinone biosynthesis.</text>
</comment>
<dbReference type="GO" id="GO:0005524">
    <property type="term" value="F:ATP binding"/>
    <property type="evidence" value="ECO:0007669"/>
    <property type="project" value="UniProtKB-KW"/>
</dbReference>
<dbReference type="GeneTree" id="ENSGT00940000158965"/>
<protein>
    <submittedName>
        <fullName evidence="7">Coenzyme Q8B</fullName>
    </submittedName>
</protein>
<sequence>MAEGCLQRRSSKLTGSKVALYQKRARNPSSQMVKKNARERRVPASRASRMANFGGLAFGLGIGALAEMARKSLRLTGGGNDSQSLLSEANAERIVSTLCHVRGAALKLGQMLSLQDEAVLNPQLQKIFERVRQSADSMPMWQVQKVLVGELGPRWKENLQHFEEKPFAAASIGQVHFAVLKDERKVAIKIQYPGIAQSIDSDIRNLFSLLKLSNVFPEGLFAEAALPVFQTELAWECDYEREAECSERFRQLLADDSFFLVPRVIPLLSRKRVLTTELVSGVALDQIQRQDQDTRNQIALNILRLCLRELFEFRFMQTDPNWSNFFYNPDTQKVALLDFGASREYDKNFTDDYIEVIKAATDKDSERVLQKSRDLKLLTGYETKEMEKAHVEAVTILGEVFGNEKPFDFRLQNTTQRIHSLLPVLLRHRLVPPPEEVYSLHRKLAGTFLLCTRLHACIPCHQLFQEVYNSYWTQSWNHHSDGS</sequence>
<evidence type="ECO:0000256" key="1">
    <source>
        <dbReference type="ARBA" id="ARBA00004749"/>
    </source>
</evidence>
<dbReference type="Ensembl" id="ENSEBUT00000013764.1">
    <property type="protein sequence ID" value="ENSEBUP00000013188.1"/>
    <property type="gene ID" value="ENSEBUG00000008326.1"/>
</dbReference>
<keyword evidence="3" id="KW-0808">Transferase</keyword>
<dbReference type="InterPro" id="IPR034646">
    <property type="entry name" value="ADCK3_dom"/>
</dbReference>
<evidence type="ECO:0000313" key="8">
    <source>
        <dbReference type="Proteomes" id="UP000694388"/>
    </source>
</evidence>
<dbReference type="Pfam" id="PF03109">
    <property type="entry name" value="ABC1"/>
    <property type="match status" value="1"/>
</dbReference>
<dbReference type="GO" id="GO:0006744">
    <property type="term" value="P:ubiquinone biosynthetic process"/>
    <property type="evidence" value="ECO:0007669"/>
    <property type="project" value="TreeGrafter"/>
</dbReference>
<keyword evidence="8" id="KW-1185">Reference proteome</keyword>
<feature type="domain" description="ABC1 atypical kinase-like" evidence="6">
    <location>
        <begin position="131"/>
        <end position="371"/>
    </location>
</feature>
<dbReference type="InterPro" id="IPR011009">
    <property type="entry name" value="Kinase-like_dom_sf"/>
</dbReference>
<comment type="similarity">
    <text evidence="2">Belongs to the protein kinase superfamily. ADCK protein kinase family.</text>
</comment>
<evidence type="ECO:0000256" key="2">
    <source>
        <dbReference type="ARBA" id="ARBA00009670"/>
    </source>
</evidence>
<evidence type="ECO:0000256" key="3">
    <source>
        <dbReference type="ARBA" id="ARBA00022679"/>
    </source>
</evidence>
<evidence type="ECO:0000256" key="5">
    <source>
        <dbReference type="ARBA" id="ARBA00022840"/>
    </source>
</evidence>
<evidence type="ECO:0000259" key="6">
    <source>
        <dbReference type="Pfam" id="PF03109"/>
    </source>
</evidence>
<dbReference type="CDD" id="cd13970">
    <property type="entry name" value="ABC1_ADCK3"/>
    <property type="match status" value="1"/>
</dbReference>
<proteinExistence type="inferred from homology"/>
<dbReference type="SUPFAM" id="SSF56112">
    <property type="entry name" value="Protein kinase-like (PK-like)"/>
    <property type="match status" value="1"/>
</dbReference>
<organism evidence="7 8">
    <name type="scientific">Eptatretus burgeri</name>
    <name type="common">Inshore hagfish</name>
    <dbReference type="NCBI Taxonomy" id="7764"/>
    <lineage>
        <taxon>Eukaryota</taxon>
        <taxon>Metazoa</taxon>
        <taxon>Chordata</taxon>
        <taxon>Craniata</taxon>
        <taxon>Vertebrata</taxon>
        <taxon>Cyclostomata</taxon>
        <taxon>Myxini</taxon>
        <taxon>Myxiniformes</taxon>
        <taxon>Myxinidae</taxon>
        <taxon>Eptatretinae</taxon>
        <taxon>Eptatretus</taxon>
    </lineage>
</organism>
<dbReference type="Proteomes" id="UP000694388">
    <property type="component" value="Unplaced"/>
</dbReference>
<dbReference type="InterPro" id="IPR004147">
    <property type="entry name" value="ABC1_dom"/>
</dbReference>
<evidence type="ECO:0000256" key="4">
    <source>
        <dbReference type="ARBA" id="ARBA00022741"/>
    </source>
</evidence>
<dbReference type="InterPro" id="IPR051409">
    <property type="entry name" value="Atypical_kinase_ADCK"/>
</dbReference>
<dbReference type="Ensembl" id="ENSEBUT00000013739.1">
    <property type="protein sequence ID" value="ENSEBUP00000013163.1"/>
    <property type="gene ID" value="ENSEBUG00000008326.1"/>
</dbReference>
<dbReference type="AlphaFoldDB" id="A0A8C4QCY8"/>
<keyword evidence="4" id="KW-0547">Nucleotide-binding</keyword>
<reference evidence="7" key="1">
    <citation type="submission" date="2025-05" db="UniProtKB">
        <authorList>
            <consortium name="Ensembl"/>
        </authorList>
    </citation>
    <scope>IDENTIFICATION</scope>
</reference>
<name>A0A8C4QCY8_EPTBU</name>
<evidence type="ECO:0000313" key="7">
    <source>
        <dbReference type="Ensembl" id="ENSEBUP00000013188.1"/>
    </source>
</evidence>
<keyword evidence="5" id="KW-0067">ATP-binding</keyword>
<dbReference type="PANTHER" id="PTHR43851">
    <property type="match status" value="1"/>
</dbReference>
<dbReference type="PANTHER" id="PTHR43851:SF3">
    <property type="entry name" value="COENZYME Q8"/>
    <property type="match status" value="1"/>
</dbReference>
<dbReference type="GO" id="GO:0016740">
    <property type="term" value="F:transferase activity"/>
    <property type="evidence" value="ECO:0007669"/>
    <property type="project" value="UniProtKB-KW"/>
</dbReference>
<dbReference type="OMA" id="FRHANLF"/>
<accession>A0A8C4QCY8</accession>